<dbReference type="AlphaFoldDB" id="A0AAV8TN01"/>
<evidence type="ECO:0000256" key="1">
    <source>
        <dbReference type="SAM" id="Phobius"/>
    </source>
</evidence>
<evidence type="ECO:0000313" key="3">
    <source>
        <dbReference type="Proteomes" id="UP001159364"/>
    </source>
</evidence>
<accession>A0AAV8TN01</accession>
<dbReference type="PANTHER" id="PTHR35719">
    <property type="entry name" value="OS01G0680600 PROTEIN"/>
    <property type="match status" value="1"/>
</dbReference>
<evidence type="ECO:0000313" key="2">
    <source>
        <dbReference type="EMBL" id="KAJ8768337.1"/>
    </source>
</evidence>
<comment type="caution">
    <text evidence="2">The sequence shown here is derived from an EMBL/GenBank/DDBJ whole genome shotgun (WGS) entry which is preliminary data.</text>
</comment>
<name>A0AAV8TN01_9ROSI</name>
<feature type="transmembrane region" description="Helical" evidence="1">
    <location>
        <begin position="146"/>
        <end position="168"/>
    </location>
</feature>
<dbReference type="Proteomes" id="UP001159364">
    <property type="component" value="Linkage Group LG04"/>
</dbReference>
<keyword evidence="3" id="KW-1185">Reference proteome</keyword>
<keyword evidence="1" id="KW-1133">Transmembrane helix</keyword>
<protein>
    <submittedName>
        <fullName evidence="2">Uncharacterized protein</fullName>
    </submittedName>
</protein>
<gene>
    <name evidence="2" type="ORF">K2173_021490</name>
</gene>
<proteinExistence type="predicted"/>
<organism evidence="2 3">
    <name type="scientific">Erythroxylum novogranatense</name>
    <dbReference type="NCBI Taxonomy" id="1862640"/>
    <lineage>
        <taxon>Eukaryota</taxon>
        <taxon>Viridiplantae</taxon>
        <taxon>Streptophyta</taxon>
        <taxon>Embryophyta</taxon>
        <taxon>Tracheophyta</taxon>
        <taxon>Spermatophyta</taxon>
        <taxon>Magnoliopsida</taxon>
        <taxon>eudicotyledons</taxon>
        <taxon>Gunneridae</taxon>
        <taxon>Pentapetalae</taxon>
        <taxon>rosids</taxon>
        <taxon>fabids</taxon>
        <taxon>Malpighiales</taxon>
        <taxon>Erythroxylaceae</taxon>
        <taxon>Erythroxylum</taxon>
    </lineage>
</organism>
<dbReference type="EMBL" id="JAIWQS010000004">
    <property type="protein sequence ID" value="KAJ8768337.1"/>
    <property type="molecule type" value="Genomic_DNA"/>
</dbReference>
<sequence>MDINYVCGGNGGGLSTKPPCLFSFRLLPLRAPVFHYNRRRIHIIVAGDSGLDSNADDLESRRLKSSNGAGIGKGNANNNVGRGASTWKRKWLTEGMKREAEGEEGQEPGILKEALDSIWIFEVFRSFGWTLPPILLSLFLATDPKAFLMALALTVGQSVFTFVFRKLLGRINGKPKRMTKNRRKPFANFRNDDKINIEQLEKEAEMVKMGYQSWVDDSGSVNVDRQGVHHFGGWDDLDKSDFVPCPPQVVGQSKRKSLANGRLSPMGAKEEIPLYMKLLVAMFPFLSSWTKML</sequence>
<reference evidence="2 3" key="1">
    <citation type="submission" date="2021-09" db="EMBL/GenBank/DDBJ databases">
        <title>Genomic insights and catalytic innovation underlie evolution of tropane alkaloids biosynthesis.</title>
        <authorList>
            <person name="Wang Y.-J."/>
            <person name="Tian T."/>
            <person name="Huang J.-P."/>
            <person name="Huang S.-X."/>
        </authorList>
    </citation>
    <scope>NUCLEOTIDE SEQUENCE [LARGE SCALE GENOMIC DNA]</scope>
    <source>
        <strain evidence="2">KIB-2018</strain>
        <tissue evidence="2">Leaf</tissue>
    </source>
</reference>
<keyword evidence="1" id="KW-0812">Transmembrane</keyword>
<keyword evidence="1" id="KW-0472">Membrane</keyword>
<dbReference type="PANTHER" id="PTHR35719:SF2">
    <property type="entry name" value="ABC TRANSMEMBRANE TYPE-1 DOMAIN-CONTAINING PROTEIN"/>
    <property type="match status" value="1"/>
</dbReference>